<dbReference type="Gene3D" id="3.50.30.40">
    <property type="entry name" value="Ribonuclease E inhibitor RraA/RraA-like"/>
    <property type="match status" value="1"/>
</dbReference>
<dbReference type="NCBIfam" id="NF006093">
    <property type="entry name" value="PRK08245.1"/>
    <property type="match status" value="1"/>
</dbReference>
<dbReference type="EMBL" id="CP151632">
    <property type="protein sequence ID" value="WZO35866.1"/>
    <property type="molecule type" value="Genomic_DNA"/>
</dbReference>
<keyword evidence="5" id="KW-0378">Hydrolase</keyword>
<dbReference type="SUPFAM" id="SSF56529">
    <property type="entry name" value="FAH"/>
    <property type="match status" value="1"/>
</dbReference>
<feature type="compositionally biased region" description="Basic and acidic residues" evidence="3">
    <location>
        <begin position="334"/>
        <end position="345"/>
    </location>
</feature>
<evidence type="ECO:0000256" key="2">
    <source>
        <dbReference type="PIRSR" id="PIRSR605493-1"/>
    </source>
</evidence>
<dbReference type="GO" id="GO:0046872">
    <property type="term" value="F:metal ion binding"/>
    <property type="evidence" value="ECO:0007669"/>
    <property type="project" value="UniProtKB-KW"/>
</dbReference>
<accession>A0AAU6SFY0</accession>
<feature type="domain" description="Fumarylacetoacetase-like C-terminal" evidence="4">
    <location>
        <begin position="30"/>
        <end position="231"/>
    </location>
</feature>
<dbReference type="NCBIfam" id="NF009399">
    <property type="entry name" value="PRK12764.1"/>
    <property type="match status" value="1"/>
</dbReference>
<dbReference type="PANTHER" id="PTHR11820">
    <property type="entry name" value="ACYLPYRUVASE"/>
    <property type="match status" value="1"/>
</dbReference>
<evidence type="ECO:0000313" key="5">
    <source>
        <dbReference type="EMBL" id="WZO35866.1"/>
    </source>
</evidence>
<dbReference type="SUPFAM" id="SSF89562">
    <property type="entry name" value="RraA-like"/>
    <property type="match status" value="1"/>
</dbReference>
<dbReference type="PANTHER" id="PTHR11820:SF112">
    <property type="entry name" value="FUMARYLACETOACETATE HYDROLASE FAMILY PROTEIN (AFU_ORTHOLOGUE AFUA_1G02370)-RELATED"/>
    <property type="match status" value="1"/>
</dbReference>
<dbReference type="Pfam" id="PF01557">
    <property type="entry name" value="FAA_hydrolase"/>
    <property type="match status" value="1"/>
</dbReference>
<sequence>MDEITDAAPSGAADPPADPRFAALPARPGKIVAVHLSYASRADQRGRRPQHPSYFFKPSSSVAASGSTIERPAGTELLAFEGEIALVIGEAARHVALTDAWSHVAGVTAANDFGLYDLRANDKGSNVRSKGGDGYTPIGPALIDARLVHPDALRVRTWLNGDLVQDDTSAGMFFPLAQLVADLSQHFTLEPGDVILTGTPAGSSVAQPGDVVEVEVDVPGGSSSGRLVTTVVQGVADFDADLGSLPEADDLQRTEAWGSPEAASRSLSERGTRSLSERGTSETKRAEPTSDGGEARFDSQARSTTGVRAEPTSDGGEARFDSQARSTTGVRAEPTSDRAEARFDSQARSTTAGLSPELRAKLEAVPVAGLSAQLRKRGLNNVHIDGVRPLHPASKLVGTARTLRFVPNREDLFATHGGGYNAQKRVFDAVGDGEVVVIEARGEAGSGTLGDILAIRAHARGAAGIVTDGGVRDAAAVAAVGIPVYSSGVHPAVLGRKHVPWDADLTIACGGTTVQPGDVIVGDADGVVVIPPAIVEEVVDGALAQEDEDAWIAERVAEGHPVDGLFPMNAEWRARFAAAREAGR</sequence>
<keyword evidence="1 2" id="KW-0479">Metal-binding</keyword>
<evidence type="ECO:0000256" key="1">
    <source>
        <dbReference type="ARBA" id="ARBA00022723"/>
    </source>
</evidence>
<evidence type="ECO:0000259" key="4">
    <source>
        <dbReference type="Pfam" id="PF01557"/>
    </source>
</evidence>
<feature type="region of interest" description="Disordered" evidence="3">
    <location>
        <begin position="249"/>
        <end position="355"/>
    </location>
</feature>
<dbReference type="CDD" id="cd16841">
    <property type="entry name" value="RraA_family"/>
    <property type="match status" value="1"/>
</dbReference>
<reference evidence="5" key="1">
    <citation type="submission" date="2024-04" db="EMBL/GenBank/DDBJ databases">
        <authorList>
            <person name="Roder T."/>
            <person name="Oberhansli S."/>
            <person name="Kreuzer M."/>
        </authorList>
    </citation>
    <scope>NUCLEOTIDE SEQUENCE</scope>
    <source>
        <strain evidence="5">LWS13-1.2</strain>
    </source>
</reference>
<feature type="compositionally biased region" description="Basic and acidic residues" evidence="3">
    <location>
        <begin position="267"/>
        <end position="299"/>
    </location>
</feature>
<dbReference type="Pfam" id="PF03737">
    <property type="entry name" value="RraA-like"/>
    <property type="match status" value="1"/>
</dbReference>
<proteinExistence type="predicted"/>
<dbReference type="RefSeq" id="WP_349426685.1">
    <property type="nucleotide sequence ID" value="NZ_CP151632.1"/>
</dbReference>
<dbReference type="InterPro" id="IPR036663">
    <property type="entry name" value="Fumarylacetoacetase_C_sf"/>
</dbReference>
<dbReference type="InterPro" id="IPR005493">
    <property type="entry name" value="RraA/RraA-like"/>
</dbReference>
<feature type="region of interest" description="Disordered" evidence="3">
    <location>
        <begin position="1"/>
        <end position="21"/>
    </location>
</feature>
<dbReference type="InterPro" id="IPR036704">
    <property type="entry name" value="RraA/RraA-like_sf"/>
</dbReference>
<dbReference type="AlphaFoldDB" id="A0AAU6SFY0"/>
<feature type="binding site" evidence="2">
    <location>
        <position position="473"/>
    </location>
    <ligand>
        <name>Mg(2+)</name>
        <dbReference type="ChEBI" id="CHEBI:18420"/>
    </ligand>
</feature>
<feature type="binding site" evidence="2">
    <location>
        <begin position="450"/>
        <end position="453"/>
    </location>
    <ligand>
        <name>substrate</name>
    </ligand>
</feature>
<evidence type="ECO:0000256" key="3">
    <source>
        <dbReference type="SAM" id="MobiDB-lite"/>
    </source>
</evidence>
<name>A0AAU6SFY0_9MICO</name>
<dbReference type="InterPro" id="IPR011234">
    <property type="entry name" value="Fumarylacetoacetase-like_C"/>
</dbReference>
<dbReference type="Gene3D" id="3.90.850.10">
    <property type="entry name" value="Fumarylacetoacetase-like, C-terminal domain"/>
    <property type="match status" value="1"/>
</dbReference>
<comment type="cofactor">
    <cofactor evidence="2">
        <name>Mg(2+)</name>
        <dbReference type="ChEBI" id="CHEBI:18420"/>
    </cofactor>
</comment>
<gene>
    <name evidence="5" type="ORF">MRBLWS13_003581</name>
</gene>
<keyword evidence="2" id="KW-0460">Magnesium</keyword>
<protein>
    <submittedName>
        <fullName evidence="5">Fumarylacetoacetate hydrolase family protein</fullName>
    </submittedName>
</protein>
<feature type="binding site" evidence="2">
    <location>
        <position position="472"/>
    </location>
    <ligand>
        <name>substrate</name>
    </ligand>
</feature>
<organism evidence="5">
    <name type="scientific">Microbacterium sp. LWS13-1.2</name>
    <dbReference type="NCBI Taxonomy" id="3135264"/>
    <lineage>
        <taxon>Bacteria</taxon>
        <taxon>Bacillati</taxon>
        <taxon>Actinomycetota</taxon>
        <taxon>Actinomycetes</taxon>
        <taxon>Micrococcales</taxon>
        <taxon>Microbacteriaceae</taxon>
        <taxon>Microbacterium</taxon>
    </lineage>
</organism>
<dbReference type="GO" id="GO:0016787">
    <property type="term" value="F:hydrolase activity"/>
    <property type="evidence" value="ECO:0007669"/>
    <property type="project" value="UniProtKB-KW"/>
</dbReference>